<name>A0A8H7VEA6_9FUNG</name>
<dbReference type="Pfam" id="PF14027">
    <property type="entry name" value="Questin_oxidase"/>
    <property type="match status" value="1"/>
</dbReference>
<keyword evidence="3" id="KW-1185">Reference proteome</keyword>
<dbReference type="PANTHER" id="PTHR35870:SF1">
    <property type="entry name" value="PROTEIN, PUTATIVE (AFU_ORTHOLOGUE AFUA_5G03330)-RELATED"/>
    <property type="match status" value="1"/>
</dbReference>
<gene>
    <name evidence="2" type="ORF">INT45_003778</name>
</gene>
<sequence length="387" mass="44055">YIYIVTSHLIHHYLAAFAFGADTKRLQEIFDFHASYQRPIPPSITTLTRDTYRKEIRNRDAYTSYLNLFTDEIEKYGVLKTVRYWIFKDEMLAQLLGGLYHPLIHLGYAIEFNLPKVTAEALAMMACCADYPAPVMKHLNDKTEDGEELKQIMNGTETALDIFQTLYKDSDFDNVIKYTDETKAQNVYDNSVVIKKLREYASQWHYKDAGSSLEELFIFSILLFVASGIREQGIKLDFFLAHAVTSVHAIYTILPYLTPIQAELLLRAHFAETLMYYVARGRPSLQLDSLANYISSQVIEDSENAWLDVIHLALKAQESHCIKAVRAIATAQIAYGNPSSFGNDILLKAAQVIVDIGGKSSVPNVAWNFAGIGFKETWENSQNDMRW</sequence>
<dbReference type="GO" id="GO:0016491">
    <property type="term" value="F:oxidoreductase activity"/>
    <property type="evidence" value="ECO:0007669"/>
    <property type="project" value="UniProtKB-KW"/>
</dbReference>
<evidence type="ECO:0000313" key="2">
    <source>
        <dbReference type="EMBL" id="KAG2215677.1"/>
    </source>
</evidence>
<feature type="non-terminal residue" evidence="2">
    <location>
        <position position="1"/>
    </location>
</feature>
<organism evidence="2 3">
    <name type="scientific">Circinella minor</name>
    <dbReference type="NCBI Taxonomy" id="1195481"/>
    <lineage>
        <taxon>Eukaryota</taxon>
        <taxon>Fungi</taxon>
        <taxon>Fungi incertae sedis</taxon>
        <taxon>Mucoromycota</taxon>
        <taxon>Mucoromycotina</taxon>
        <taxon>Mucoromycetes</taxon>
        <taxon>Mucorales</taxon>
        <taxon>Lichtheimiaceae</taxon>
        <taxon>Circinella</taxon>
    </lineage>
</organism>
<proteinExistence type="predicted"/>
<dbReference type="AlphaFoldDB" id="A0A8H7VEA6"/>
<dbReference type="InterPro" id="IPR025337">
    <property type="entry name" value="Questin_oxidase-like"/>
</dbReference>
<keyword evidence="1" id="KW-0560">Oxidoreductase</keyword>
<evidence type="ECO:0000256" key="1">
    <source>
        <dbReference type="ARBA" id="ARBA00023002"/>
    </source>
</evidence>
<protein>
    <submittedName>
        <fullName evidence="2">Uncharacterized protein</fullName>
    </submittedName>
</protein>
<comment type="caution">
    <text evidence="2">The sequence shown here is derived from an EMBL/GenBank/DDBJ whole genome shotgun (WGS) entry which is preliminary data.</text>
</comment>
<dbReference type="Proteomes" id="UP000646827">
    <property type="component" value="Unassembled WGS sequence"/>
</dbReference>
<reference evidence="2 3" key="1">
    <citation type="submission" date="2020-12" db="EMBL/GenBank/DDBJ databases">
        <title>Metabolic potential, ecology and presence of endohyphal bacteria is reflected in genomic diversity of Mucoromycotina.</title>
        <authorList>
            <person name="Muszewska A."/>
            <person name="Okrasinska A."/>
            <person name="Steczkiewicz K."/>
            <person name="Drgas O."/>
            <person name="Orlowska M."/>
            <person name="Perlinska-Lenart U."/>
            <person name="Aleksandrzak-Piekarczyk T."/>
            <person name="Szatraj K."/>
            <person name="Zielenkiewicz U."/>
            <person name="Pilsyk S."/>
            <person name="Malc E."/>
            <person name="Mieczkowski P."/>
            <person name="Kruszewska J.S."/>
            <person name="Biernat P."/>
            <person name="Pawlowska J."/>
        </authorList>
    </citation>
    <scope>NUCLEOTIDE SEQUENCE [LARGE SCALE GENOMIC DNA]</scope>
    <source>
        <strain evidence="2 3">CBS 142.35</strain>
    </source>
</reference>
<dbReference type="EMBL" id="JAEPRB010000494">
    <property type="protein sequence ID" value="KAG2215677.1"/>
    <property type="molecule type" value="Genomic_DNA"/>
</dbReference>
<accession>A0A8H7VEA6</accession>
<dbReference type="PANTHER" id="PTHR35870">
    <property type="entry name" value="PROTEIN, PUTATIVE (AFU_ORTHOLOGUE AFUA_5G03330)-RELATED"/>
    <property type="match status" value="1"/>
</dbReference>
<evidence type="ECO:0000313" key="3">
    <source>
        <dbReference type="Proteomes" id="UP000646827"/>
    </source>
</evidence>
<dbReference type="OrthoDB" id="10004862at2759"/>